<comment type="caution">
    <text evidence="2">The sequence shown here is derived from an EMBL/GenBank/DDBJ whole genome shotgun (WGS) entry which is preliminary data.</text>
</comment>
<evidence type="ECO:0000256" key="1">
    <source>
        <dbReference type="SAM" id="MobiDB-lite"/>
    </source>
</evidence>
<reference evidence="2" key="1">
    <citation type="submission" date="2020-11" db="EMBL/GenBank/DDBJ databases">
        <authorList>
            <consortium name="DOE Joint Genome Institute"/>
            <person name="Ahrendt S."/>
            <person name="Riley R."/>
            <person name="Andreopoulos W."/>
            <person name="Labutti K."/>
            <person name="Pangilinan J."/>
            <person name="Ruiz-Duenas F.J."/>
            <person name="Barrasa J.M."/>
            <person name="Sanchez-Garcia M."/>
            <person name="Camarero S."/>
            <person name="Miyauchi S."/>
            <person name="Serrano A."/>
            <person name="Linde D."/>
            <person name="Babiker R."/>
            <person name="Drula E."/>
            <person name="Ayuso-Fernandez I."/>
            <person name="Pacheco R."/>
            <person name="Padilla G."/>
            <person name="Ferreira P."/>
            <person name="Barriuso J."/>
            <person name="Kellner H."/>
            <person name="Castanera R."/>
            <person name="Alfaro M."/>
            <person name="Ramirez L."/>
            <person name="Pisabarro A.G."/>
            <person name="Kuo A."/>
            <person name="Tritt A."/>
            <person name="Lipzen A."/>
            <person name="He G."/>
            <person name="Yan M."/>
            <person name="Ng V."/>
            <person name="Cullen D."/>
            <person name="Martin F."/>
            <person name="Rosso M.-N."/>
            <person name="Henrissat B."/>
            <person name="Hibbett D."/>
            <person name="Martinez A.T."/>
            <person name="Grigoriev I.V."/>
        </authorList>
    </citation>
    <scope>NUCLEOTIDE SEQUENCE</scope>
    <source>
        <strain evidence="2">AH 40177</strain>
    </source>
</reference>
<feature type="compositionally biased region" description="Polar residues" evidence="1">
    <location>
        <begin position="50"/>
        <end position="74"/>
    </location>
</feature>
<dbReference type="OrthoDB" id="9909311at2759"/>
<feature type="region of interest" description="Disordered" evidence="1">
    <location>
        <begin position="36"/>
        <end position="74"/>
    </location>
</feature>
<keyword evidence="3" id="KW-1185">Reference proteome</keyword>
<organism evidence="2 3">
    <name type="scientific">Rhodocollybia butyracea</name>
    <dbReference type="NCBI Taxonomy" id="206335"/>
    <lineage>
        <taxon>Eukaryota</taxon>
        <taxon>Fungi</taxon>
        <taxon>Dikarya</taxon>
        <taxon>Basidiomycota</taxon>
        <taxon>Agaricomycotina</taxon>
        <taxon>Agaricomycetes</taxon>
        <taxon>Agaricomycetidae</taxon>
        <taxon>Agaricales</taxon>
        <taxon>Marasmiineae</taxon>
        <taxon>Omphalotaceae</taxon>
        <taxon>Rhodocollybia</taxon>
    </lineage>
</organism>
<accession>A0A9P5Q930</accession>
<dbReference type="AlphaFoldDB" id="A0A9P5Q930"/>
<dbReference type="EMBL" id="JADNRY010000003">
    <property type="protein sequence ID" value="KAF9077576.1"/>
    <property type="molecule type" value="Genomic_DNA"/>
</dbReference>
<proteinExistence type="predicted"/>
<evidence type="ECO:0000313" key="2">
    <source>
        <dbReference type="EMBL" id="KAF9077576.1"/>
    </source>
</evidence>
<gene>
    <name evidence="2" type="ORF">BDP27DRAFT_1311288</name>
</gene>
<evidence type="ECO:0000313" key="3">
    <source>
        <dbReference type="Proteomes" id="UP000772434"/>
    </source>
</evidence>
<protein>
    <submittedName>
        <fullName evidence="2">Uncharacterized protein</fullName>
    </submittedName>
</protein>
<sequence length="177" mass="19847">MSHDVHHAQDKSHPQYQVQVHYGADPNQIYSYTTTVEHDSRSGHPAYSSEYPSSNLRQETSQDDGVNSYAHQSGSLHAENSSHVEYNHNMENIHHDAHMQTVIDPLPPPPLPVSDDSMPTLAECEVFLTKLSFFANKGPGQGILTLRRREWLRKLKVAFFEAGSGIPITPDSDEEAE</sequence>
<name>A0A9P5Q930_9AGAR</name>
<dbReference type="Proteomes" id="UP000772434">
    <property type="component" value="Unassembled WGS sequence"/>
</dbReference>